<protein>
    <submittedName>
        <fullName evidence="1">Uncharacterized protein</fullName>
    </submittedName>
</protein>
<keyword evidence="2" id="KW-1185">Reference proteome</keyword>
<evidence type="ECO:0000313" key="2">
    <source>
        <dbReference type="Proteomes" id="UP000319557"/>
    </source>
</evidence>
<reference evidence="1 2" key="1">
    <citation type="submission" date="2019-02" db="EMBL/GenBank/DDBJ databases">
        <title>Deep-cultivation of Planctomycetes and their phenomic and genomic characterization uncovers novel biology.</title>
        <authorList>
            <person name="Wiegand S."/>
            <person name="Jogler M."/>
            <person name="Boedeker C."/>
            <person name="Pinto D."/>
            <person name="Vollmers J."/>
            <person name="Rivas-Marin E."/>
            <person name="Kohn T."/>
            <person name="Peeters S.H."/>
            <person name="Heuer A."/>
            <person name="Rast P."/>
            <person name="Oberbeckmann S."/>
            <person name="Bunk B."/>
            <person name="Jeske O."/>
            <person name="Meyerdierks A."/>
            <person name="Storesund J.E."/>
            <person name="Kallscheuer N."/>
            <person name="Luecker S."/>
            <person name="Lage O.M."/>
            <person name="Pohl T."/>
            <person name="Merkel B.J."/>
            <person name="Hornburger P."/>
            <person name="Mueller R.-W."/>
            <person name="Bruemmer F."/>
            <person name="Labrenz M."/>
            <person name="Spormann A.M."/>
            <person name="Op den Camp H."/>
            <person name="Overmann J."/>
            <person name="Amann R."/>
            <person name="Jetten M.S.M."/>
            <person name="Mascher T."/>
            <person name="Medema M.H."/>
            <person name="Devos D.P."/>
            <person name="Kaster A.-K."/>
            <person name="Ovreas L."/>
            <person name="Rohde M."/>
            <person name="Galperin M.Y."/>
            <person name="Jogler C."/>
        </authorList>
    </citation>
    <scope>NUCLEOTIDE SEQUENCE [LARGE SCALE GENOMIC DNA]</scope>
    <source>
        <strain evidence="1 2">EC9</strain>
    </source>
</reference>
<accession>A0A517M7V2</accession>
<dbReference type="Proteomes" id="UP000319557">
    <property type="component" value="Chromosome"/>
</dbReference>
<gene>
    <name evidence="1" type="ORF">EC9_51810</name>
</gene>
<organism evidence="1 2">
    <name type="scientific">Rosistilla ulvae</name>
    <dbReference type="NCBI Taxonomy" id="1930277"/>
    <lineage>
        <taxon>Bacteria</taxon>
        <taxon>Pseudomonadati</taxon>
        <taxon>Planctomycetota</taxon>
        <taxon>Planctomycetia</taxon>
        <taxon>Pirellulales</taxon>
        <taxon>Pirellulaceae</taxon>
        <taxon>Rosistilla</taxon>
    </lineage>
</organism>
<sequence>MVVGIPVVFATLKPPATSWGRSAVHGLLGRWCGPWNARAVASDATIPKGCKKVAGGRRAAAHLRNAASETRGDPGGIADRGATPLWAVILMASVFRWCSLLSNHRLPSGAAPRSICRRYVVDFRWCSLRSNHRLPSMIPAGIGSPAWVWRFAGALNRLAQRGLADEAALGFDDADPLFRRECHVAIAAGFRGFKSREAVVFHDHATARG</sequence>
<dbReference type="EMBL" id="CP036261">
    <property type="protein sequence ID" value="QDS90962.1"/>
    <property type="molecule type" value="Genomic_DNA"/>
</dbReference>
<dbReference type="AlphaFoldDB" id="A0A517M7V2"/>
<evidence type="ECO:0000313" key="1">
    <source>
        <dbReference type="EMBL" id="QDS90962.1"/>
    </source>
</evidence>
<proteinExistence type="predicted"/>
<name>A0A517M7V2_9BACT</name>
<dbReference type="KEGG" id="ruv:EC9_51810"/>